<organism evidence="1 2">
    <name type="scientific">Adonisia turfae CCMR0081</name>
    <dbReference type="NCBI Taxonomy" id="2292702"/>
    <lineage>
        <taxon>Bacteria</taxon>
        <taxon>Bacillati</taxon>
        <taxon>Cyanobacteriota</taxon>
        <taxon>Adonisia</taxon>
        <taxon>Adonisia turfae</taxon>
    </lineage>
</organism>
<protein>
    <submittedName>
        <fullName evidence="1">Putative baseplate assembly protein</fullName>
    </submittedName>
</protein>
<reference evidence="1 2" key="1">
    <citation type="journal article" date="2020" name="Microb. Ecol.">
        <title>Ecogenomics of the Marine Benthic Filamentous Cyanobacterium Adonisia.</title>
        <authorList>
            <person name="Walter J.M."/>
            <person name="Coutinho F.H."/>
            <person name="Leomil L."/>
            <person name="Hargreaves P.I."/>
            <person name="Campeao M.E."/>
            <person name="Vieira V.V."/>
            <person name="Silva B.S."/>
            <person name="Fistarol G.O."/>
            <person name="Salomon P.S."/>
            <person name="Sawabe T."/>
            <person name="Mino S."/>
            <person name="Hosokawa M."/>
            <person name="Miyashita H."/>
            <person name="Maruyama F."/>
            <person name="van Verk M.C."/>
            <person name="Dutilh B.E."/>
            <person name="Thompson C.C."/>
            <person name="Thompson F.L."/>
        </authorList>
    </citation>
    <scope>NUCLEOTIDE SEQUENCE [LARGE SCALE GENOMIC DNA]</scope>
    <source>
        <strain evidence="1 2">CCMR0081</strain>
    </source>
</reference>
<gene>
    <name evidence="1" type="ORF">DXZ20_11230</name>
</gene>
<dbReference type="NCBIfam" id="TIGR02243">
    <property type="entry name" value="putative baseplate assembly protein"/>
    <property type="match status" value="1"/>
</dbReference>
<accession>A0A6M0RKB2</accession>
<comment type="caution">
    <text evidence="1">The sequence shown here is derived from an EMBL/GenBank/DDBJ whole genome shotgun (WGS) entry which is preliminary data.</text>
</comment>
<proteinExistence type="predicted"/>
<name>A0A6M0RKB2_9CYAN</name>
<dbReference type="AlphaFoldDB" id="A0A6M0RKB2"/>
<dbReference type="Proteomes" id="UP000481033">
    <property type="component" value="Unassembled WGS sequence"/>
</dbReference>
<keyword evidence="2" id="KW-1185">Reference proteome</keyword>
<dbReference type="EMBL" id="QXHD01000004">
    <property type="protein sequence ID" value="NEZ56233.1"/>
    <property type="molecule type" value="Genomic_DNA"/>
</dbReference>
<evidence type="ECO:0000313" key="2">
    <source>
        <dbReference type="Proteomes" id="UP000481033"/>
    </source>
</evidence>
<dbReference type="RefSeq" id="WP_163698199.1">
    <property type="nucleotide sequence ID" value="NZ_QXHD01000004.1"/>
</dbReference>
<dbReference type="InterPro" id="IPR011749">
    <property type="entry name" value="CHP02243"/>
</dbReference>
<sequence>MLRYFCCDHRRRAAVLASGLNGIDYLEVLDNDAPNNSDRQLILLVFLLKPLGANGLDADNIQIEGGERIRDIQVTEIVTANDSVEIRLRVNQWGDYSTYTLKIVEGNGPPNWLDPILSAINFSFKVDCPSDFDCETERICSPEPTPTPAINYLAKDYASFRRLMLDRLAVLMPQGFERNPADIGIALVELMAYVGDYLSYEQDAIATEAYLDTARKRTSVRRHARLVDYFMHDGCNARTWVQVQVSGNNSVNLPQGTQVLTQVPGQPRLIPPDSSQYEIALGQRPVIFETMTEAVLFPTHNQLEFYTWGDQDCCLPKGSTQATLSDHYPNLNAGDILIFEEILGPRTGHPEDADPSHRWAVRLTQVTLMADPIGGQFAEPPNNEPVNVTQITWDDADALPFALCLSAQADAVQGEQFLANVTVALGNIVLADHGATIAQEFLGTVPSPTLFKVPVAAGDRCQPTVPNPVIPKFRPGLATGPLTQVTAYTSPPSSAQVAFQRQLGTALPAITLQSELSSQPATWRPVRDLLSSGRQDLNFVVETENDGSAKIRFGDDRYGLRPSPGTRLSATYRIGNGPAGNIGADTLAHAVSELGTIQQIRNPLPARGGQAPESLEQVRQAAPYAFRVQERAVTLADYAAAAERHPEVQKAVATFRWTGSWRTVFVTVDRLGGRLVDAEFETELREHLERFRMAGYDLEVDGPRFVSLEIEMLVCVHHNYFRSDVKAAVLQVLSNRRLPDGRLGLFHPDNFTFGQSVYLSPIYAAVQAVTGVASAHIKIFQRQGIPSKEGLVTGVLEMDRLEIARLNNDPDFQEQGVLRLQMEAGK</sequence>
<evidence type="ECO:0000313" key="1">
    <source>
        <dbReference type="EMBL" id="NEZ56233.1"/>
    </source>
</evidence>